<dbReference type="NCBIfam" id="TIGR03465">
    <property type="entry name" value="HpnD"/>
    <property type="match status" value="1"/>
</dbReference>
<comment type="pathway">
    <text evidence="1">Carotenoid biosynthesis; phytoene biosynthesis.</text>
</comment>
<dbReference type="InterPro" id="IPR019845">
    <property type="entry name" value="Squalene/phytoene_synthase_CS"/>
</dbReference>
<dbReference type="SUPFAM" id="SSF48576">
    <property type="entry name" value="Terpenoid synthases"/>
    <property type="match status" value="1"/>
</dbReference>
<comment type="caution">
    <text evidence="3">The sequence shown here is derived from an EMBL/GenBank/DDBJ whole genome shotgun (WGS) entry which is preliminary data.</text>
</comment>
<keyword evidence="2 3" id="KW-0808">Transferase</keyword>
<dbReference type="Gene3D" id="1.10.600.10">
    <property type="entry name" value="Farnesyl Diphosphate Synthase"/>
    <property type="match status" value="1"/>
</dbReference>
<dbReference type="PANTHER" id="PTHR31480">
    <property type="entry name" value="BIFUNCTIONAL LYCOPENE CYCLASE/PHYTOENE SYNTHASE"/>
    <property type="match status" value="1"/>
</dbReference>
<evidence type="ECO:0000313" key="3">
    <source>
        <dbReference type="EMBL" id="NIJ12354.1"/>
    </source>
</evidence>
<dbReference type="Proteomes" id="UP000545493">
    <property type="component" value="Unassembled WGS sequence"/>
</dbReference>
<reference evidence="3 4" key="1">
    <citation type="submission" date="2020-03" db="EMBL/GenBank/DDBJ databases">
        <title>Sequencing the genomes of 1000 actinobacteria strains.</title>
        <authorList>
            <person name="Klenk H.-P."/>
        </authorList>
    </citation>
    <scope>NUCLEOTIDE SEQUENCE [LARGE SCALE GENOMIC DNA]</scope>
    <source>
        <strain evidence="3 4">DSM 45685</strain>
    </source>
</reference>
<dbReference type="InterPro" id="IPR002060">
    <property type="entry name" value="Squ/phyt_synthse"/>
</dbReference>
<dbReference type="EMBL" id="JAAOYM010000001">
    <property type="protein sequence ID" value="NIJ12354.1"/>
    <property type="molecule type" value="Genomic_DNA"/>
</dbReference>
<dbReference type="UniPathway" id="UPA00799"/>
<evidence type="ECO:0000256" key="1">
    <source>
        <dbReference type="ARBA" id="ARBA00004684"/>
    </source>
</evidence>
<gene>
    <name evidence="3" type="ORF">FHU38_002698</name>
</gene>
<keyword evidence="4" id="KW-1185">Reference proteome</keyword>
<evidence type="ECO:0000256" key="2">
    <source>
        <dbReference type="ARBA" id="ARBA00022679"/>
    </source>
</evidence>
<dbReference type="InterPro" id="IPR044843">
    <property type="entry name" value="Trans_IPPS_bact-type"/>
</dbReference>
<evidence type="ECO:0000313" key="4">
    <source>
        <dbReference type="Proteomes" id="UP000545493"/>
    </source>
</evidence>
<dbReference type="GO" id="GO:0016117">
    <property type="term" value="P:carotenoid biosynthetic process"/>
    <property type="evidence" value="ECO:0007669"/>
    <property type="project" value="InterPro"/>
</dbReference>
<dbReference type="EC" id="2.5.1.32" evidence="3"/>
<dbReference type="PROSITE" id="PS01045">
    <property type="entry name" value="SQUALEN_PHYTOEN_SYN_2"/>
    <property type="match status" value="1"/>
</dbReference>
<dbReference type="SFLD" id="SFLDS00005">
    <property type="entry name" value="Isoprenoid_Synthase_Type_I"/>
    <property type="match status" value="1"/>
</dbReference>
<dbReference type="CDD" id="cd00683">
    <property type="entry name" value="Trans_IPPS_HH"/>
    <property type="match status" value="1"/>
</dbReference>
<dbReference type="SFLD" id="SFLDG01018">
    <property type="entry name" value="Squalene/Phytoene_Synthase_Lik"/>
    <property type="match status" value="1"/>
</dbReference>
<proteinExistence type="predicted"/>
<dbReference type="InterPro" id="IPR008949">
    <property type="entry name" value="Isoprenoid_synthase_dom_sf"/>
</dbReference>
<name>A0A7X5ZQZ6_9PSEU</name>
<dbReference type="InterPro" id="IPR033904">
    <property type="entry name" value="Trans_IPPS_HH"/>
</dbReference>
<protein>
    <submittedName>
        <fullName evidence="3">Phytoene synthase</fullName>
        <ecNumber evidence="3">2.5.1.32</ecNumber>
    </submittedName>
</protein>
<accession>A0A7X5ZQZ6</accession>
<sequence length="285" mass="31789">MRAEQAYDECERITRQQARNFSYGIRLLPAPKRRALSAVYAFARRIDDIGDGDLTREVKLERLENARKELHALDQHGGDPVLLALGDAAQRFGLPLGAFDELIDGCRADVLGASYETFADLHHYCRCVAGSIGRLSLAVFGAADWTRDERVADDLGVALQLTNILRDVLEDTMSGRVYLPAEDLRRFGCTLRLDGSGRFRDGEDELVALLQFQAARAEVWYTRGLRLLPSLDRRSRACCAAMAGIYHRLLHRMALRPRLVLRGRTSLPDWEKALVAARALAGGVP</sequence>
<dbReference type="GO" id="GO:0004311">
    <property type="term" value="F:geranylgeranyl diphosphate synthase activity"/>
    <property type="evidence" value="ECO:0007669"/>
    <property type="project" value="InterPro"/>
</dbReference>
<organism evidence="3 4">
    <name type="scientific">Saccharomonospora amisosensis</name>
    <dbReference type="NCBI Taxonomy" id="1128677"/>
    <lineage>
        <taxon>Bacteria</taxon>
        <taxon>Bacillati</taxon>
        <taxon>Actinomycetota</taxon>
        <taxon>Actinomycetes</taxon>
        <taxon>Pseudonocardiales</taxon>
        <taxon>Pseudonocardiaceae</taxon>
        <taxon>Saccharomonospora</taxon>
    </lineage>
</organism>
<dbReference type="InterPro" id="IPR017828">
    <property type="entry name" value="SQ_synth_HpnD-like"/>
</dbReference>
<dbReference type="AlphaFoldDB" id="A0A7X5ZQZ6"/>
<dbReference type="GO" id="GO:0051996">
    <property type="term" value="F:squalene synthase [NAD(P)H] activity"/>
    <property type="evidence" value="ECO:0007669"/>
    <property type="project" value="InterPro"/>
</dbReference>
<dbReference type="SFLD" id="SFLDG01212">
    <property type="entry name" value="Phytoene_synthase_like"/>
    <property type="match status" value="1"/>
</dbReference>
<dbReference type="Pfam" id="PF00494">
    <property type="entry name" value="SQS_PSY"/>
    <property type="match status" value="1"/>
</dbReference>
<dbReference type="RefSeq" id="WP_167170978.1">
    <property type="nucleotide sequence ID" value="NZ_JAAOYM010000001.1"/>
</dbReference>